<comment type="caution">
    <text evidence="2">The sequence shown here is derived from an EMBL/GenBank/DDBJ whole genome shotgun (WGS) entry which is preliminary data.</text>
</comment>
<dbReference type="GO" id="GO:0034976">
    <property type="term" value="P:response to endoplasmic reticulum stress"/>
    <property type="evidence" value="ECO:0007669"/>
    <property type="project" value="TreeGrafter"/>
</dbReference>
<accession>A0A834P4B2</accession>
<dbReference type="InterPro" id="IPR019144">
    <property type="entry name" value="Membralin"/>
</dbReference>
<feature type="region of interest" description="Disordered" evidence="1">
    <location>
        <begin position="81"/>
        <end position="112"/>
    </location>
</feature>
<feature type="compositionally biased region" description="Acidic residues" evidence="1">
    <location>
        <begin position="174"/>
        <end position="183"/>
    </location>
</feature>
<dbReference type="EMBL" id="JACSDY010000005">
    <property type="protein sequence ID" value="KAF7427061.1"/>
    <property type="molecule type" value="Genomic_DNA"/>
</dbReference>
<protein>
    <submittedName>
        <fullName evidence="2">Uncharacterized protein</fullName>
    </submittedName>
</protein>
<dbReference type="GO" id="GO:1904294">
    <property type="term" value="P:positive regulation of ERAD pathway"/>
    <property type="evidence" value="ECO:0007669"/>
    <property type="project" value="TreeGrafter"/>
</dbReference>
<proteinExistence type="predicted"/>
<reference evidence="2" key="1">
    <citation type="journal article" date="2020" name="G3 (Bethesda)">
        <title>High-Quality Assemblies for Three Invasive Social Wasps from the &lt;i&gt;Vespula&lt;/i&gt; Genus.</title>
        <authorList>
            <person name="Harrop T.W.R."/>
            <person name="Guhlin J."/>
            <person name="McLaughlin G.M."/>
            <person name="Permina E."/>
            <person name="Stockwell P."/>
            <person name="Gilligan J."/>
            <person name="Le Lec M.F."/>
            <person name="Gruber M.A.M."/>
            <person name="Quinn O."/>
            <person name="Lovegrove M."/>
            <person name="Duncan E.J."/>
            <person name="Remnant E.J."/>
            <person name="Van Eeckhoven J."/>
            <person name="Graham B."/>
            <person name="Knapp R.A."/>
            <person name="Langford K.W."/>
            <person name="Kronenberg Z."/>
            <person name="Press M.O."/>
            <person name="Eacker S.M."/>
            <person name="Wilson-Rankin E.E."/>
            <person name="Purcell J."/>
            <person name="Lester P.J."/>
            <person name="Dearden P.K."/>
        </authorList>
    </citation>
    <scope>NUCLEOTIDE SEQUENCE</scope>
    <source>
        <strain evidence="2">Volc-1</strain>
    </source>
</reference>
<evidence type="ECO:0000313" key="3">
    <source>
        <dbReference type="Proteomes" id="UP000600918"/>
    </source>
</evidence>
<name>A0A834P4B2_VESPE</name>
<evidence type="ECO:0000313" key="2">
    <source>
        <dbReference type="EMBL" id="KAF7427061.1"/>
    </source>
</evidence>
<dbReference type="GO" id="GO:0005783">
    <property type="term" value="C:endoplasmic reticulum"/>
    <property type="evidence" value="ECO:0007669"/>
    <property type="project" value="TreeGrafter"/>
</dbReference>
<dbReference type="PANTHER" id="PTHR21650:SF4">
    <property type="entry name" value="MEMBRALIN"/>
    <property type="match status" value="1"/>
</dbReference>
<sequence length="189" mass="22087">MESFERYSKDIVTGQREILCPLDRADFRGLCEIVSGTSSFGSLWRLDQSFVEIRRDRIVSAINLYLQEWLDVRFRTDVKTSIRVRPPPPPSPPPPPFPPPSPSPSPSPPTPSSMEAIMSEFFNDTTTAFYIILIVWIADQYDAICCHTAITKRHWLRTEFEGRQRWQRRPRNDDDVDDVDEDDEKHQWF</sequence>
<evidence type="ECO:0000256" key="1">
    <source>
        <dbReference type="SAM" id="MobiDB-lite"/>
    </source>
</evidence>
<gene>
    <name evidence="2" type="ORF">H0235_006755</name>
</gene>
<dbReference type="Proteomes" id="UP000600918">
    <property type="component" value="Unassembled WGS sequence"/>
</dbReference>
<dbReference type="PANTHER" id="PTHR21650">
    <property type="entry name" value="MEMBRALIN/KINETOCHORE PROTEIN NUF2"/>
    <property type="match status" value="1"/>
</dbReference>
<dbReference type="Pfam" id="PF09746">
    <property type="entry name" value="Membralin"/>
    <property type="match status" value="1"/>
</dbReference>
<organism evidence="2 3">
    <name type="scientific">Vespula pensylvanica</name>
    <name type="common">Western yellow jacket</name>
    <name type="synonym">Wasp</name>
    <dbReference type="NCBI Taxonomy" id="30213"/>
    <lineage>
        <taxon>Eukaryota</taxon>
        <taxon>Metazoa</taxon>
        <taxon>Ecdysozoa</taxon>
        <taxon>Arthropoda</taxon>
        <taxon>Hexapoda</taxon>
        <taxon>Insecta</taxon>
        <taxon>Pterygota</taxon>
        <taxon>Neoptera</taxon>
        <taxon>Endopterygota</taxon>
        <taxon>Hymenoptera</taxon>
        <taxon>Apocrita</taxon>
        <taxon>Aculeata</taxon>
        <taxon>Vespoidea</taxon>
        <taxon>Vespidae</taxon>
        <taxon>Vespinae</taxon>
        <taxon>Vespula</taxon>
    </lineage>
</organism>
<feature type="compositionally biased region" description="Pro residues" evidence="1">
    <location>
        <begin position="85"/>
        <end position="111"/>
    </location>
</feature>
<feature type="region of interest" description="Disordered" evidence="1">
    <location>
        <begin position="167"/>
        <end position="189"/>
    </location>
</feature>
<dbReference type="AlphaFoldDB" id="A0A834P4B2"/>
<keyword evidence="3" id="KW-1185">Reference proteome</keyword>